<evidence type="ECO:0000313" key="2">
    <source>
        <dbReference type="EMBL" id="CAL6100174.1"/>
    </source>
</evidence>
<organism evidence="1">
    <name type="scientific">Hexamita inflata</name>
    <dbReference type="NCBI Taxonomy" id="28002"/>
    <lineage>
        <taxon>Eukaryota</taxon>
        <taxon>Metamonada</taxon>
        <taxon>Diplomonadida</taxon>
        <taxon>Hexamitidae</taxon>
        <taxon>Hexamitinae</taxon>
        <taxon>Hexamita</taxon>
    </lineage>
</organism>
<evidence type="ECO:0000313" key="3">
    <source>
        <dbReference type="Proteomes" id="UP001642409"/>
    </source>
</evidence>
<proteinExistence type="predicted"/>
<gene>
    <name evidence="1" type="ORF">HINF_LOCUS61557</name>
    <name evidence="2" type="ORF">HINF_LOCUS70431</name>
</gene>
<name>A0AA86RCR6_9EUKA</name>
<dbReference type="EMBL" id="CAXDID020000527">
    <property type="protein sequence ID" value="CAL6100174.1"/>
    <property type="molecule type" value="Genomic_DNA"/>
</dbReference>
<dbReference type="EMBL" id="CATOUU010001128">
    <property type="protein sequence ID" value="CAI9973912.1"/>
    <property type="molecule type" value="Genomic_DNA"/>
</dbReference>
<keyword evidence="3" id="KW-1185">Reference proteome</keyword>
<reference evidence="1" key="1">
    <citation type="submission" date="2023-06" db="EMBL/GenBank/DDBJ databases">
        <authorList>
            <person name="Kurt Z."/>
        </authorList>
    </citation>
    <scope>NUCLEOTIDE SEQUENCE</scope>
</reference>
<comment type="caution">
    <text evidence="1">The sequence shown here is derived from an EMBL/GenBank/DDBJ whole genome shotgun (WGS) entry which is preliminary data.</text>
</comment>
<accession>A0AA86RCR6</accession>
<sequence length="1438" mass="167086">MNQQFESVCTFLKKSTKEIQYNVSATYLIANEKPILILFSNEQEQVFTEKSQNLEQMYNLIEMISFCLNGSHNIKFNFRNGTFGLFVQCFQEISMQKLKFLHDLLNCATSVYIDFEIISQEQIIYVSSLLLSKTEQLNQLNCIGEKFLVPGDHPSDECILKCLNHRYFVTTPQNLEHIINVILDHRPSWITINDNEFHEIIGSTNLLEELVEFPKNLLERVAVQRIIEGKMVTKVFYLLNRVFKRGGLMQEIILTGEMKSYLHQCELEKIKEQEKPKMKKGDEDEKKLEEMMTQIIEKFVIVPPEIDIIEIIINQIKYGQDIKWNKELEKFKEDLGIMDIPNLRKIVKVDPNFTRKCFRNNWIEPKLIKMPDHLYSFEVINGIYIKESKILKLIQDHQQRMKQVRTDIEINKNTNRNLTQQMFKQIQIQNETNNVVQNQESVSPDITTQQNNINSKCKIEESQMVNNANKTDKKVNIDNNLIEQASKQLPEQYTEQIQSNISQQCSIHDKLEQSAIFQEHSSILTQNSASNSLLYSNINKESVINNSKQLLWYINHKMNIDNATIEAISKMMSIIENNFAMFPRQRDLQAIIEDIYYKNFNNIKQMQFGQQMAKIGLVQIERFGEKAGVNNNQFITYCQQHQICLQIHKVYFLSKPINIINGVYMKNSLLDNYLKDAYKIKEPVHSQPITLNDNSSINNTNIKELAQWYINWKQVYNLNTDIQQSIQNMMQGIQDNFIIVPQQNLDYLIKTIQRAQPHLSQLPIDKIKTELGLLTQYDLSQGAQINMESFRISYFRRSIAPNIQNVYIQSGTKVLTSRVVNGVFIKNSLITQLIYEELQMQLRNTEDREFIQMLLKQQLEYKREQVIEQKLEQQVISNSNQTTNNNLKTSQQEVQNNKSEQTVNETISETNNQIVNETENIIEKSNRPWYINGNNITDQLIEQEVVVMMEQIRQHFQILPEQPHLSMIIDNILNKDPYTQKLSALQQLNYVGLLLQYNIQSVLDNKELFVTACKQQLISPKFELILVKRQNITVVNGIYVKNSRISQSIALLLSSQLVSPSKNEIINKLNKVILLNQSISNQGQENKTQNIQPQIQKEITKVAETTSQKVNEKEIQNLTNLDVPWYINSKNIADQSVEQEVVSMMRKIEQHFQILPTQLHLSQIVKDILKNEYTSNQFDHLMKMDYVGLLALLNIYDILDDRQSKLFVIACNQKYINSCLELIELGKNKYMTVNGIYAKNSRVAKIIGNYPTSQIILATEMRKQEQRKINQQTPIEEHINKASNILIQTEQAQNQQIITQNHLIQSKTAEPDVVSISDSESLGSISAASIQPKQVPKLPNQALEVLNLVFETKNSRAPFAKIFEIAKVLRNALKINADETREILIEQKMISISVKNEFLFAFLTENDAQNFDFGLKTGQNEEEQADLKKLREIIGNSK</sequence>
<reference evidence="2 3" key="2">
    <citation type="submission" date="2024-07" db="EMBL/GenBank/DDBJ databases">
        <authorList>
            <person name="Akdeniz Z."/>
        </authorList>
    </citation>
    <scope>NUCLEOTIDE SEQUENCE [LARGE SCALE GENOMIC DNA]</scope>
</reference>
<dbReference type="Proteomes" id="UP001642409">
    <property type="component" value="Unassembled WGS sequence"/>
</dbReference>
<protein>
    <submittedName>
        <fullName evidence="2">Hypothetical_protein</fullName>
    </submittedName>
</protein>
<evidence type="ECO:0000313" key="1">
    <source>
        <dbReference type="EMBL" id="CAI9973912.1"/>
    </source>
</evidence>